<dbReference type="EMBL" id="JATAAI010000023">
    <property type="protein sequence ID" value="KAK1737738.1"/>
    <property type="molecule type" value="Genomic_DNA"/>
</dbReference>
<organism evidence="1 2">
    <name type="scientific">Skeletonema marinoi</name>
    <dbReference type="NCBI Taxonomy" id="267567"/>
    <lineage>
        <taxon>Eukaryota</taxon>
        <taxon>Sar</taxon>
        <taxon>Stramenopiles</taxon>
        <taxon>Ochrophyta</taxon>
        <taxon>Bacillariophyta</taxon>
        <taxon>Coscinodiscophyceae</taxon>
        <taxon>Thalassiosirophycidae</taxon>
        <taxon>Thalassiosirales</taxon>
        <taxon>Skeletonemataceae</taxon>
        <taxon>Skeletonema</taxon>
        <taxon>Skeletonema marinoi-dohrnii complex</taxon>
    </lineage>
</organism>
<comment type="caution">
    <text evidence="1">The sequence shown here is derived from an EMBL/GenBank/DDBJ whole genome shotgun (WGS) entry which is preliminary data.</text>
</comment>
<protein>
    <submittedName>
        <fullName evidence="1">Uncharacterized protein</fullName>
    </submittedName>
</protein>
<accession>A0AAD8Y1G0</accession>
<sequence length="82" mass="9526">MKQYCHYRLLNKGFLSVGHPIARFNLGCYEWNNGRVDRTVKHFIIAANLGDDESVGKLKQLYKRGLVSKEDFARLSVLTRLR</sequence>
<dbReference type="Proteomes" id="UP001224775">
    <property type="component" value="Unassembled WGS sequence"/>
</dbReference>
<proteinExistence type="predicted"/>
<name>A0AAD8Y1G0_9STRA</name>
<reference evidence="1" key="1">
    <citation type="submission" date="2023-06" db="EMBL/GenBank/DDBJ databases">
        <title>Survivors Of The Sea: Transcriptome response of Skeletonema marinoi to long-term dormancy.</title>
        <authorList>
            <person name="Pinder M.I.M."/>
            <person name="Kourtchenko O."/>
            <person name="Robertson E.K."/>
            <person name="Larsson T."/>
            <person name="Maumus F."/>
            <person name="Osuna-Cruz C.M."/>
            <person name="Vancaester E."/>
            <person name="Stenow R."/>
            <person name="Vandepoele K."/>
            <person name="Ploug H."/>
            <person name="Bruchert V."/>
            <person name="Godhe A."/>
            <person name="Topel M."/>
        </authorList>
    </citation>
    <scope>NUCLEOTIDE SEQUENCE</scope>
    <source>
        <strain evidence="1">R05AC</strain>
    </source>
</reference>
<gene>
    <name evidence="1" type="ORF">QTG54_011510</name>
</gene>
<evidence type="ECO:0000313" key="1">
    <source>
        <dbReference type="EMBL" id="KAK1737738.1"/>
    </source>
</evidence>
<keyword evidence="2" id="KW-1185">Reference proteome</keyword>
<dbReference type="AlphaFoldDB" id="A0AAD8Y1G0"/>
<evidence type="ECO:0000313" key="2">
    <source>
        <dbReference type="Proteomes" id="UP001224775"/>
    </source>
</evidence>
<dbReference type="SUPFAM" id="SSF81901">
    <property type="entry name" value="HCP-like"/>
    <property type="match status" value="1"/>
</dbReference>